<gene>
    <name evidence="1" type="ORF">NCTC10194_00523</name>
</gene>
<reference evidence="1 2" key="1">
    <citation type="submission" date="2019-01" db="EMBL/GenBank/DDBJ databases">
        <authorList>
            <consortium name="Pathogen Informatics"/>
        </authorList>
    </citation>
    <scope>NUCLEOTIDE SEQUENCE [LARGE SCALE GENOMIC DNA]</scope>
    <source>
        <strain evidence="1 2">NCTC10194</strain>
    </source>
</reference>
<sequence>MILNKKEFKELIDKFKETNTINKLTNQILNNNKEIADFESLSFTNTANEYLDRAIENLKDKQVYTFEEIMFLANQNLKEIAENNVNRYEDDLRNELSKKFEYFIENENDYFNTFGWNNKNKININDMLTKAETFVLYKFLINFHSKLETKLKKELDKESYNEMTF</sequence>
<dbReference type="KEGG" id="mgly:NCTC10194_00523"/>
<accession>A0A449AVP8</accession>
<protein>
    <submittedName>
        <fullName evidence="1">Uncharacterized protein</fullName>
    </submittedName>
</protein>
<dbReference type="Proteomes" id="UP000290815">
    <property type="component" value="Chromosome"/>
</dbReference>
<evidence type="ECO:0000313" key="1">
    <source>
        <dbReference type="EMBL" id="VEU70647.1"/>
    </source>
</evidence>
<evidence type="ECO:0000313" key="2">
    <source>
        <dbReference type="Proteomes" id="UP000290815"/>
    </source>
</evidence>
<dbReference type="EMBL" id="LR215024">
    <property type="protein sequence ID" value="VEU70647.1"/>
    <property type="molecule type" value="Genomic_DNA"/>
</dbReference>
<proteinExistence type="predicted"/>
<organism evidence="1 2">
    <name type="scientific">Mycoplasmopsis glycophila</name>
    <dbReference type="NCBI Taxonomy" id="171285"/>
    <lineage>
        <taxon>Bacteria</taxon>
        <taxon>Bacillati</taxon>
        <taxon>Mycoplasmatota</taxon>
        <taxon>Mycoplasmoidales</taxon>
        <taxon>Metamycoplasmataceae</taxon>
        <taxon>Mycoplasmopsis</taxon>
    </lineage>
</organism>
<name>A0A449AVP8_9BACT</name>
<dbReference type="AlphaFoldDB" id="A0A449AVP8"/>
<keyword evidence="2" id="KW-1185">Reference proteome</keyword>
<dbReference type="RefSeq" id="WP_129622166.1">
    <property type="nucleotide sequence ID" value="NZ_LR215024.1"/>
</dbReference>